<accession>A0A1B0AE79</accession>
<name>A0A1B0AE79_GLOPL</name>
<evidence type="ECO:0000313" key="1">
    <source>
        <dbReference type="EnsemblMetazoa" id="GPAI042924-PA"/>
    </source>
</evidence>
<organism evidence="1 2">
    <name type="scientific">Glossina pallidipes</name>
    <name type="common">Tsetse fly</name>
    <dbReference type="NCBI Taxonomy" id="7398"/>
    <lineage>
        <taxon>Eukaryota</taxon>
        <taxon>Metazoa</taxon>
        <taxon>Ecdysozoa</taxon>
        <taxon>Arthropoda</taxon>
        <taxon>Hexapoda</taxon>
        <taxon>Insecta</taxon>
        <taxon>Pterygota</taxon>
        <taxon>Neoptera</taxon>
        <taxon>Endopterygota</taxon>
        <taxon>Diptera</taxon>
        <taxon>Brachycera</taxon>
        <taxon>Muscomorpha</taxon>
        <taxon>Hippoboscoidea</taxon>
        <taxon>Glossinidae</taxon>
        <taxon>Glossina</taxon>
    </lineage>
</organism>
<evidence type="ECO:0000313" key="2">
    <source>
        <dbReference type="Proteomes" id="UP000092445"/>
    </source>
</evidence>
<reference evidence="2" key="1">
    <citation type="submission" date="2014-03" db="EMBL/GenBank/DDBJ databases">
        <authorList>
            <person name="Aksoy S."/>
            <person name="Warren W."/>
            <person name="Wilson R.K."/>
        </authorList>
    </citation>
    <scope>NUCLEOTIDE SEQUENCE [LARGE SCALE GENOMIC DNA]</scope>
    <source>
        <strain evidence="2">IAEA</strain>
    </source>
</reference>
<proteinExistence type="predicted"/>
<keyword evidence="2" id="KW-1185">Reference proteome</keyword>
<protein>
    <submittedName>
        <fullName evidence="1">Uncharacterized protein</fullName>
    </submittedName>
</protein>
<sequence>MFNEYFYAKNAKTFRHSTGKLFEMWWFIKKLLGFYFTSQIPVDDIYNAVRTQCESDRPKEEFDRAIGEAVNLGLAAHRNTLEYKGVLMNEDADEAGPSDCYGRNRRGGRPSTCSNGRWITVGEYVNTTRLLVTKEHTNKAHTHISMTETLSCLVHIPPIRLQIYSAIPEAHLQSTHKRFSLTL</sequence>
<dbReference type="VEuPathDB" id="VectorBase:GPAI042924"/>
<dbReference type="Proteomes" id="UP000092445">
    <property type="component" value="Unassembled WGS sequence"/>
</dbReference>
<dbReference type="EnsemblMetazoa" id="GPAI042924-RA">
    <property type="protein sequence ID" value="GPAI042924-PA"/>
    <property type="gene ID" value="GPAI042924"/>
</dbReference>
<dbReference type="AlphaFoldDB" id="A0A1B0AE79"/>
<reference evidence="1" key="2">
    <citation type="submission" date="2020-05" db="UniProtKB">
        <authorList>
            <consortium name="EnsemblMetazoa"/>
        </authorList>
    </citation>
    <scope>IDENTIFICATION</scope>
    <source>
        <strain evidence="1">IAEA</strain>
    </source>
</reference>